<feature type="region of interest" description="Disordered" evidence="6">
    <location>
        <begin position="360"/>
        <end position="444"/>
    </location>
</feature>
<evidence type="ECO:0000256" key="5">
    <source>
        <dbReference type="ARBA" id="ARBA00022840"/>
    </source>
</evidence>
<dbReference type="GO" id="GO:0005524">
    <property type="term" value="F:ATP binding"/>
    <property type="evidence" value="ECO:0007669"/>
    <property type="project" value="UniProtKB-KW"/>
</dbReference>
<dbReference type="PANTHER" id="PTHR24058">
    <property type="entry name" value="DUAL SPECIFICITY PROTEIN KINASE"/>
    <property type="match status" value="1"/>
</dbReference>
<feature type="compositionally biased region" description="Basic and acidic residues" evidence="6">
    <location>
        <begin position="92"/>
        <end position="101"/>
    </location>
</feature>
<feature type="domain" description="Protein kinase" evidence="7">
    <location>
        <begin position="624"/>
        <end position="926"/>
    </location>
</feature>
<accession>A0AAD9INR7</accession>
<keyword evidence="1" id="KW-0723">Serine/threonine-protein kinase</keyword>
<keyword evidence="2" id="KW-0808">Transferase</keyword>
<evidence type="ECO:0000256" key="6">
    <source>
        <dbReference type="SAM" id="MobiDB-lite"/>
    </source>
</evidence>
<keyword evidence="9" id="KW-1185">Reference proteome</keyword>
<feature type="compositionally biased region" description="Polar residues" evidence="6">
    <location>
        <begin position="103"/>
        <end position="124"/>
    </location>
</feature>
<dbReference type="PROSITE" id="PS50011">
    <property type="entry name" value="PROTEIN_KINASE_DOM"/>
    <property type="match status" value="1"/>
</dbReference>
<dbReference type="Pfam" id="PF00069">
    <property type="entry name" value="Pkinase"/>
    <property type="match status" value="1"/>
</dbReference>
<dbReference type="Gene3D" id="3.30.200.20">
    <property type="entry name" value="Phosphorylase Kinase, domain 1"/>
    <property type="match status" value="1"/>
</dbReference>
<feature type="compositionally biased region" description="Acidic residues" evidence="6">
    <location>
        <begin position="140"/>
        <end position="151"/>
    </location>
</feature>
<feature type="compositionally biased region" description="Basic and acidic residues" evidence="6">
    <location>
        <begin position="394"/>
        <end position="417"/>
    </location>
</feature>
<keyword evidence="4" id="KW-0418">Kinase</keyword>
<feature type="compositionally biased region" description="Low complexity" evidence="6">
    <location>
        <begin position="423"/>
        <end position="443"/>
    </location>
</feature>
<dbReference type="InterPro" id="IPR000719">
    <property type="entry name" value="Prot_kinase_dom"/>
</dbReference>
<dbReference type="EMBL" id="JASFZW010000003">
    <property type="protein sequence ID" value="KAK2079437.1"/>
    <property type="molecule type" value="Genomic_DNA"/>
</dbReference>
<organism evidence="8 9">
    <name type="scientific">Prototheca wickerhamii</name>
    <dbReference type="NCBI Taxonomy" id="3111"/>
    <lineage>
        <taxon>Eukaryota</taxon>
        <taxon>Viridiplantae</taxon>
        <taxon>Chlorophyta</taxon>
        <taxon>core chlorophytes</taxon>
        <taxon>Trebouxiophyceae</taxon>
        <taxon>Chlorellales</taxon>
        <taxon>Chlorellaceae</taxon>
        <taxon>Prototheca</taxon>
    </lineage>
</organism>
<feature type="region of interest" description="Disordered" evidence="6">
    <location>
        <begin position="40"/>
        <end position="152"/>
    </location>
</feature>
<dbReference type="InterPro" id="IPR011009">
    <property type="entry name" value="Kinase-like_dom_sf"/>
</dbReference>
<evidence type="ECO:0000256" key="4">
    <source>
        <dbReference type="ARBA" id="ARBA00022777"/>
    </source>
</evidence>
<dbReference type="InterPro" id="IPR008271">
    <property type="entry name" value="Ser/Thr_kinase_AS"/>
</dbReference>
<gene>
    <name evidence="8" type="ORF">QBZ16_003129</name>
</gene>
<name>A0AAD9INR7_PROWI</name>
<dbReference type="CDD" id="cd14133">
    <property type="entry name" value="PKc_DYRK_like"/>
    <property type="match status" value="1"/>
</dbReference>
<proteinExistence type="predicted"/>
<dbReference type="PROSITE" id="PS00108">
    <property type="entry name" value="PROTEIN_KINASE_ST"/>
    <property type="match status" value="1"/>
</dbReference>
<evidence type="ECO:0000256" key="2">
    <source>
        <dbReference type="ARBA" id="ARBA00022679"/>
    </source>
</evidence>
<dbReference type="Proteomes" id="UP001255856">
    <property type="component" value="Unassembled WGS sequence"/>
</dbReference>
<protein>
    <recommendedName>
        <fullName evidence="7">Protein kinase domain-containing protein</fullName>
    </recommendedName>
</protein>
<comment type="caution">
    <text evidence="8">The sequence shown here is derived from an EMBL/GenBank/DDBJ whole genome shotgun (WGS) entry which is preliminary data.</text>
</comment>
<dbReference type="PANTHER" id="PTHR24058:SF124">
    <property type="entry name" value="PROTEIN KINASE SUPERFAMILY PROTEIN"/>
    <property type="match status" value="1"/>
</dbReference>
<keyword evidence="3" id="KW-0547">Nucleotide-binding</keyword>
<dbReference type="SUPFAM" id="SSF56112">
    <property type="entry name" value="Protein kinase-like (PK-like)"/>
    <property type="match status" value="1"/>
</dbReference>
<dbReference type="SMART" id="SM00220">
    <property type="entry name" value="S_TKc"/>
    <property type="match status" value="1"/>
</dbReference>
<dbReference type="GO" id="GO:0004674">
    <property type="term" value="F:protein serine/threonine kinase activity"/>
    <property type="evidence" value="ECO:0007669"/>
    <property type="project" value="UniProtKB-KW"/>
</dbReference>
<dbReference type="InterPro" id="IPR050494">
    <property type="entry name" value="Ser_Thr_dual-spec_kinase"/>
</dbReference>
<feature type="region of interest" description="Disordered" evidence="6">
    <location>
        <begin position="168"/>
        <end position="224"/>
    </location>
</feature>
<evidence type="ECO:0000313" key="8">
    <source>
        <dbReference type="EMBL" id="KAK2079437.1"/>
    </source>
</evidence>
<evidence type="ECO:0000256" key="3">
    <source>
        <dbReference type="ARBA" id="ARBA00022741"/>
    </source>
</evidence>
<evidence type="ECO:0000259" key="7">
    <source>
        <dbReference type="PROSITE" id="PS50011"/>
    </source>
</evidence>
<keyword evidence="5" id="KW-0067">ATP-binding</keyword>
<reference evidence="8" key="1">
    <citation type="submission" date="2021-01" db="EMBL/GenBank/DDBJ databases">
        <authorList>
            <person name="Eckstrom K.M.E."/>
        </authorList>
    </citation>
    <scope>NUCLEOTIDE SEQUENCE</scope>
    <source>
        <strain evidence="8">UVCC 0001</strain>
    </source>
</reference>
<feature type="compositionally biased region" description="Low complexity" evidence="6">
    <location>
        <begin position="193"/>
        <end position="211"/>
    </location>
</feature>
<evidence type="ECO:0000256" key="1">
    <source>
        <dbReference type="ARBA" id="ARBA00022527"/>
    </source>
</evidence>
<evidence type="ECO:0000313" key="9">
    <source>
        <dbReference type="Proteomes" id="UP001255856"/>
    </source>
</evidence>
<sequence length="933" mass="99404">MDPGQPLGKAKMSSQLQSVLDYLRSEGLFSAEQALLKDLDEKHAARPRPHGKGAAMETSRPSTPGEEGAMDRSHGGYQPVGANAYPSGEMDTAERVVELWRSRSFTATPSPQRRQTAHSRSPSGNLLMPSGATSPGLESLDIDEYTDDDDPGFWRVEMSGVESAALFDDAGAPSDTGRPIALPTVPGGEAGPSRRTALASSLSRRWSATTAGGADSPRSSARAGTASWVFDGKNSASLADGAGPVAGGAFRNLLSHLDATGGARAGSPVRGPPRVRRAGPSVANGLAAAADEPAPAVHKEPSLSAHMAAQALAEAAARRGAGDADAPAVGSLGERLRSDGALPMLESSFAVAGSLGDAPSVAEARSTPSSDRPSPPAAVQLLYPPGSPMMRLGRSSEDAELPRAEEERPRKLQDRTGVRPRGRAAGARWAAGPGSAPATPSATVSEQSQLFTFAAPSPAAAGGGRVRRALGLAPGLAAPVLARRHGPALGLWCARGGRAAGLRAAALGLLQQPAEPGGARGPGRSRRADSMHASAAPLLGVGEAEDMDTKAPEAASPFLYGLAAGEEPPVSPASAGTAFSYDADAYARRYEEVHLRVVARRGATGFEESKEFDIALDDVLAGRFVVVELLGRAAFCRTVQAVDAKTGARVCLKIIKNSKDYFDQSLDEIRVLRHVNAADPGDEAGILRLYDYFYYREHLILVTELLRANLFEFQRHIRSLGEPAYFTRPRIASVARQVLRALAFLHSLNLLHADLKPENIVMKSYSRCLVKIIDLGSSCFTTDRLSTYVQSRSYRAPEVILGLGYDQKIDVWSLGCILAELSSGRVLLQNGSLVTLLARMESILGPVPRHMIRAGRFSHKYYTRDGRLFERNKHTHRLEYLKPKRTCLAWRLPDADPGMVSFLQYLLQIDPKRRPTAEEALAHPWLSTADELL</sequence>
<dbReference type="AlphaFoldDB" id="A0AAD9INR7"/>
<dbReference type="Gene3D" id="1.10.510.10">
    <property type="entry name" value="Transferase(Phosphotransferase) domain 1"/>
    <property type="match status" value="1"/>
</dbReference>